<keyword evidence="4" id="KW-1185">Reference proteome</keyword>
<dbReference type="AlphaFoldDB" id="A0A0H2YR07"/>
<dbReference type="GeneID" id="93001628"/>
<proteinExistence type="predicted"/>
<dbReference type="STRING" id="195103.CPF_2091"/>
<feature type="coiled-coil region" evidence="1">
    <location>
        <begin position="51"/>
        <end position="102"/>
    </location>
</feature>
<evidence type="ECO:0000313" key="4">
    <source>
        <dbReference type="Proteomes" id="UP000001823"/>
    </source>
</evidence>
<organism evidence="3 4">
    <name type="scientific">Clostridium perfringens (strain ATCC 13124 / DSM 756 / JCM 1290 / NCIMB 6125 / NCTC 8237 / Type A)</name>
    <dbReference type="NCBI Taxonomy" id="195103"/>
    <lineage>
        <taxon>Bacteria</taxon>
        <taxon>Bacillati</taxon>
        <taxon>Bacillota</taxon>
        <taxon>Clostridia</taxon>
        <taxon>Eubacteriales</taxon>
        <taxon>Clostridiaceae</taxon>
        <taxon>Clostridium</taxon>
    </lineage>
</organism>
<gene>
    <name evidence="3" type="ordered locus">CPF_2091</name>
</gene>
<dbReference type="HOGENOM" id="CLU_1774165_0_0_9"/>
<evidence type="ECO:0000313" key="3">
    <source>
        <dbReference type="EMBL" id="ABG83329.1"/>
    </source>
</evidence>
<keyword evidence="2" id="KW-0812">Transmembrane</keyword>
<dbReference type="PaxDb" id="195103-CPF_2091"/>
<keyword evidence="1" id="KW-0175">Coiled coil</keyword>
<sequence>MRLEVRRIYIKKYKNFLPIEYVEEYNRKIKKKLNIYILLLLLFNLFFYGKIKTENNKIKNYLSEIKGVNRERSLDKEFLEDINKLKEIIKDEKILNLSLERKSFEVEVNSIYKNSLINYINKINGRVYDISLNESNNTYRLKGELR</sequence>
<dbReference type="RefSeq" id="WP_003481876.1">
    <property type="nucleotide sequence ID" value="NC_008261.1"/>
</dbReference>
<evidence type="ECO:0000256" key="2">
    <source>
        <dbReference type="SAM" id="Phobius"/>
    </source>
</evidence>
<reference evidence="3 4" key="1">
    <citation type="journal article" date="2006" name="Genome Res.">
        <title>Skewed genomic variability in strains of the toxigenic bacterial pathogen, Clostridium perfringens.</title>
        <authorList>
            <person name="Myers G.S."/>
            <person name="Rasko D.A."/>
            <person name="Cheung J.K."/>
            <person name="Ravel J."/>
            <person name="Seshadri R."/>
            <person name="Deboy R.T."/>
            <person name="Ren Q."/>
            <person name="Varga J."/>
            <person name="Awad M.M."/>
            <person name="Brinkac L.M."/>
            <person name="Daugherty S.C."/>
            <person name="Haft D.H."/>
            <person name="Dodson R.J."/>
            <person name="Madupu R."/>
            <person name="Nelson W.C."/>
            <person name="Rosovitz M.J."/>
            <person name="Sullivan S.A."/>
            <person name="Khouri H."/>
            <person name="Dimitrov G.I."/>
            <person name="Watkins K.L."/>
            <person name="Mulligan S."/>
            <person name="Benton J."/>
            <person name="Radune D."/>
            <person name="Fisher D.J."/>
            <person name="Atkins H.S."/>
            <person name="Hiscox T."/>
            <person name="Jost B.H."/>
            <person name="Billington S.J."/>
            <person name="Songer J.G."/>
            <person name="McClane B.A."/>
            <person name="Titball R.W."/>
            <person name="Rood J.I."/>
            <person name="Melville S.B."/>
            <person name="Paulsen I.T."/>
        </authorList>
    </citation>
    <scope>NUCLEOTIDE SEQUENCE [LARGE SCALE GENOMIC DNA]</scope>
    <source>
        <strain evidence="4">ATCC 13124 / DSM 756 / JCM 1290 / NCIMB 6125 / NCTC 8237 / S 107 / Type A</strain>
    </source>
</reference>
<dbReference type="Proteomes" id="UP000001823">
    <property type="component" value="Chromosome"/>
</dbReference>
<accession>A0A0H2YR07</accession>
<protein>
    <submittedName>
        <fullName evidence="3">Uncharacterized protein</fullName>
    </submittedName>
</protein>
<dbReference type="KEGG" id="cpf:CPF_2091"/>
<name>A0A0H2YR07_CLOP1</name>
<feature type="transmembrane region" description="Helical" evidence="2">
    <location>
        <begin position="33"/>
        <end position="51"/>
    </location>
</feature>
<keyword evidence="2" id="KW-0472">Membrane</keyword>
<dbReference type="EMBL" id="CP000246">
    <property type="protein sequence ID" value="ABG83329.1"/>
    <property type="molecule type" value="Genomic_DNA"/>
</dbReference>
<keyword evidence="2" id="KW-1133">Transmembrane helix</keyword>
<evidence type="ECO:0000256" key="1">
    <source>
        <dbReference type="SAM" id="Coils"/>
    </source>
</evidence>